<sequence length="114" mass="13287">MLFFANKIKKYYLVFLILFSLLSNKLANSEADKIGKKMIITQTEKETNKDPIHIEGEAEPASLADIPLPEFDYDFDSFDLGYEPKKELISLLERPEELTGMREKDFAQEFQFEK</sequence>
<evidence type="ECO:0000256" key="1">
    <source>
        <dbReference type="SAM" id="SignalP"/>
    </source>
</evidence>
<gene>
    <name evidence="2" type="ORF">AXG55_13835</name>
</gene>
<keyword evidence="1" id="KW-0732">Signal</keyword>
<dbReference type="OrthoDB" id="5298419at2"/>
<evidence type="ECO:0000313" key="2">
    <source>
        <dbReference type="EMBL" id="APJ04915.1"/>
    </source>
</evidence>
<dbReference type="KEGG" id="saqi:AXG55_13835"/>
<accession>A0A1L4D3W7</accession>
<proteinExistence type="predicted"/>
<dbReference type="STRING" id="1915309.AXG55_13835"/>
<dbReference type="EMBL" id="CP017834">
    <property type="protein sequence ID" value="APJ04915.1"/>
    <property type="molecule type" value="Genomic_DNA"/>
</dbReference>
<reference evidence="2 3" key="1">
    <citation type="submission" date="2016-10" db="EMBL/GenBank/DDBJ databases">
        <title>Silvanigrella aquatica sp. nov., isolated from a freshwater lake located in the Black Forest, Germany, description of Silvanigrellaceae fam. nov., Silvanigrellales ord. nov., reclassification of the order Bdellovibrionales in the class Oligoflexia, reclassification of the families Bacteriovoracaceae and Halobacteriovoraceae in the new order Bacteriovoracales ord. nov., and reclassification of the family Pseudobacteriovoracaceae in the order Oligoflexiales.</title>
        <authorList>
            <person name="Hahn M.W."/>
            <person name="Schmidt J."/>
            <person name="Koll U."/>
            <person name="Rohde M."/>
            <person name="Verbag S."/>
            <person name="Pitt A."/>
            <person name="Nakai R."/>
            <person name="Naganuma T."/>
            <person name="Lang E."/>
        </authorList>
    </citation>
    <scope>NUCLEOTIDE SEQUENCE [LARGE SCALE GENOMIC DNA]</scope>
    <source>
        <strain evidence="2 3">MWH-Nonnen-W8red</strain>
    </source>
</reference>
<feature type="chain" id="PRO_5012273087" evidence="1">
    <location>
        <begin position="28"/>
        <end position="114"/>
    </location>
</feature>
<feature type="signal peptide" evidence="1">
    <location>
        <begin position="1"/>
        <end position="27"/>
    </location>
</feature>
<organism evidence="2 3">
    <name type="scientific">Silvanigrella aquatica</name>
    <dbReference type="NCBI Taxonomy" id="1915309"/>
    <lineage>
        <taxon>Bacteria</taxon>
        <taxon>Pseudomonadati</taxon>
        <taxon>Bdellovibrionota</taxon>
        <taxon>Oligoflexia</taxon>
        <taxon>Silvanigrellales</taxon>
        <taxon>Silvanigrellaceae</taxon>
        <taxon>Silvanigrella</taxon>
    </lineage>
</organism>
<dbReference type="AlphaFoldDB" id="A0A1L4D3W7"/>
<protein>
    <submittedName>
        <fullName evidence="2">Uncharacterized protein</fullName>
    </submittedName>
</protein>
<keyword evidence="3" id="KW-1185">Reference proteome</keyword>
<dbReference type="RefSeq" id="WP_148698674.1">
    <property type="nucleotide sequence ID" value="NZ_CP017834.1"/>
</dbReference>
<name>A0A1L4D3W7_9BACT</name>
<evidence type="ECO:0000313" key="3">
    <source>
        <dbReference type="Proteomes" id="UP000184731"/>
    </source>
</evidence>
<dbReference type="Proteomes" id="UP000184731">
    <property type="component" value="Chromosome"/>
</dbReference>